<feature type="chain" id="PRO_5034617330" evidence="1">
    <location>
        <begin position="20"/>
        <end position="60"/>
    </location>
</feature>
<gene>
    <name evidence="2" type="ORF">BRAPAZ1V2_A05P37740.2</name>
</gene>
<dbReference type="Proteomes" id="UP000694005">
    <property type="component" value="Chromosome A05"/>
</dbReference>
<proteinExistence type="predicted"/>
<evidence type="ECO:0000256" key="1">
    <source>
        <dbReference type="SAM" id="SignalP"/>
    </source>
</evidence>
<evidence type="ECO:0000313" key="3">
    <source>
        <dbReference type="Proteomes" id="UP000694005"/>
    </source>
</evidence>
<dbReference type="EMBL" id="LS974621">
    <property type="protein sequence ID" value="CAG7877253.1"/>
    <property type="molecule type" value="Genomic_DNA"/>
</dbReference>
<protein>
    <submittedName>
        <fullName evidence="2">Uncharacterized protein</fullName>
    </submittedName>
</protein>
<accession>A0A8D9DQ57</accession>
<dbReference type="Gramene" id="A05p37740.2_BraZ1">
    <property type="protein sequence ID" value="A05p37740.2_BraZ1.CDS"/>
    <property type="gene ID" value="A05g37740.2_BraZ1"/>
</dbReference>
<organism evidence="2 3">
    <name type="scientific">Brassica campestris</name>
    <name type="common">Field mustard</name>
    <dbReference type="NCBI Taxonomy" id="3711"/>
    <lineage>
        <taxon>Eukaryota</taxon>
        <taxon>Viridiplantae</taxon>
        <taxon>Streptophyta</taxon>
        <taxon>Embryophyta</taxon>
        <taxon>Tracheophyta</taxon>
        <taxon>Spermatophyta</taxon>
        <taxon>Magnoliopsida</taxon>
        <taxon>eudicotyledons</taxon>
        <taxon>Gunneridae</taxon>
        <taxon>Pentapetalae</taxon>
        <taxon>rosids</taxon>
        <taxon>malvids</taxon>
        <taxon>Brassicales</taxon>
        <taxon>Brassicaceae</taxon>
        <taxon>Brassiceae</taxon>
        <taxon>Brassica</taxon>
    </lineage>
</organism>
<keyword evidence="1" id="KW-0732">Signal</keyword>
<reference evidence="2 3" key="1">
    <citation type="submission" date="2021-07" db="EMBL/GenBank/DDBJ databases">
        <authorList>
            <consortium name="Genoscope - CEA"/>
            <person name="William W."/>
        </authorList>
    </citation>
    <scope>NUCLEOTIDE SEQUENCE [LARGE SCALE GENOMIC DNA]</scope>
</reference>
<sequence>MNYLIFMLAIAMCFGLNEGIVWVCLMNTLEFQNKLNPLIQVVFSKLIAHPTEMKLMIFTR</sequence>
<name>A0A8D9DQ57_BRACM</name>
<dbReference type="AlphaFoldDB" id="A0A8D9DQ57"/>
<evidence type="ECO:0000313" key="2">
    <source>
        <dbReference type="EMBL" id="CAG7877253.1"/>
    </source>
</evidence>
<feature type="signal peptide" evidence="1">
    <location>
        <begin position="1"/>
        <end position="19"/>
    </location>
</feature>